<protein>
    <submittedName>
        <fullName evidence="2">Uncharacterized protein</fullName>
    </submittedName>
</protein>
<evidence type="ECO:0000313" key="3">
    <source>
        <dbReference type="Proteomes" id="UP000003022"/>
    </source>
</evidence>
<reference evidence="2 3" key="1">
    <citation type="journal article" date="2011" name="J. Bacteriol.">
        <title>Draft genome sequence of the marine bacterium Streptomyces griseoaurantiacus M045, which produces novel manumycin-type antibiotics with a pABA core component.</title>
        <authorList>
            <person name="Li F."/>
            <person name="Jiang P."/>
            <person name="Zheng H."/>
            <person name="Wang S."/>
            <person name="Zhao G."/>
            <person name="Qin S."/>
            <person name="Liu Z."/>
        </authorList>
    </citation>
    <scope>NUCLEOTIDE SEQUENCE [LARGE SCALE GENOMIC DNA]</scope>
    <source>
        <strain evidence="2 3">M045</strain>
    </source>
</reference>
<sequence>MGDPHEVARPAVPFGGPRTGRAYAGKPRRPARAPARILDGGFR</sequence>
<dbReference type="AlphaFoldDB" id="F3NF65"/>
<evidence type="ECO:0000313" key="2">
    <source>
        <dbReference type="EMBL" id="EGG47948.1"/>
    </source>
</evidence>
<dbReference type="Proteomes" id="UP000003022">
    <property type="component" value="Unassembled WGS sequence"/>
</dbReference>
<dbReference type="EMBL" id="AEYX01000028">
    <property type="protein sequence ID" value="EGG47948.1"/>
    <property type="molecule type" value="Genomic_DNA"/>
</dbReference>
<proteinExistence type="predicted"/>
<feature type="region of interest" description="Disordered" evidence="1">
    <location>
        <begin position="1"/>
        <end position="43"/>
    </location>
</feature>
<name>F3NF65_9ACTN</name>
<keyword evidence="3" id="KW-1185">Reference proteome</keyword>
<dbReference type="STRING" id="996637.SGM_1779"/>
<organism evidence="2 3">
    <name type="scientific">Streptomyces griseoaurantiacus M045</name>
    <dbReference type="NCBI Taxonomy" id="996637"/>
    <lineage>
        <taxon>Bacteria</taxon>
        <taxon>Bacillati</taxon>
        <taxon>Actinomycetota</taxon>
        <taxon>Actinomycetes</taxon>
        <taxon>Kitasatosporales</taxon>
        <taxon>Streptomycetaceae</taxon>
        <taxon>Streptomyces</taxon>
        <taxon>Streptomyces aurantiacus group</taxon>
    </lineage>
</organism>
<accession>F3NF65</accession>
<gene>
    <name evidence="2" type="ORF">SGM_1779</name>
</gene>
<comment type="caution">
    <text evidence="2">The sequence shown here is derived from an EMBL/GenBank/DDBJ whole genome shotgun (WGS) entry which is preliminary data.</text>
</comment>
<evidence type="ECO:0000256" key="1">
    <source>
        <dbReference type="SAM" id="MobiDB-lite"/>
    </source>
</evidence>